<feature type="domain" description="TRAP C4-dicarboxylate transport system permease DctM subunit" evidence="9">
    <location>
        <begin position="12"/>
        <end position="439"/>
    </location>
</feature>
<keyword evidence="6 8" id="KW-0472">Membrane</keyword>
<name>A0A368TZE6_9GAMM</name>
<evidence type="ECO:0000256" key="3">
    <source>
        <dbReference type="ARBA" id="ARBA00022519"/>
    </source>
</evidence>
<feature type="transmembrane region" description="Helical" evidence="8">
    <location>
        <begin position="61"/>
        <end position="81"/>
    </location>
</feature>
<dbReference type="PANTHER" id="PTHR33362:SF7">
    <property type="entry name" value="SLL1103 PROTEIN"/>
    <property type="match status" value="1"/>
</dbReference>
<dbReference type="GO" id="GO:0022857">
    <property type="term" value="F:transmembrane transporter activity"/>
    <property type="evidence" value="ECO:0007669"/>
    <property type="project" value="UniProtKB-UniRule"/>
</dbReference>
<gene>
    <name evidence="10" type="ORF">DU506_14905</name>
</gene>
<comment type="subcellular location">
    <subcellularLocation>
        <location evidence="1 7">Cell inner membrane</location>
        <topology evidence="1 7">Multi-pass membrane protein</topology>
    </subcellularLocation>
</comment>
<feature type="transmembrane region" description="Helical" evidence="8">
    <location>
        <begin position="415"/>
        <end position="441"/>
    </location>
</feature>
<comment type="function">
    <text evidence="7">Part of the tripartite ATP-independent periplasmic (TRAP) transport system.</text>
</comment>
<evidence type="ECO:0000256" key="1">
    <source>
        <dbReference type="ARBA" id="ARBA00004429"/>
    </source>
</evidence>
<feature type="transmembrane region" description="Helical" evidence="8">
    <location>
        <begin position="6"/>
        <end position="27"/>
    </location>
</feature>
<keyword evidence="7" id="KW-0813">Transport</keyword>
<dbReference type="Proteomes" id="UP000253204">
    <property type="component" value="Unassembled WGS sequence"/>
</dbReference>
<keyword evidence="4 8" id="KW-0812">Transmembrane</keyword>
<comment type="caution">
    <text evidence="10">The sequence shown here is derived from an EMBL/GenBank/DDBJ whole genome shotgun (WGS) entry which is preliminary data.</text>
</comment>
<organism evidence="10 11">
    <name type="scientific">Vreelandella rituensis</name>
    <dbReference type="NCBI Taxonomy" id="2282306"/>
    <lineage>
        <taxon>Bacteria</taxon>
        <taxon>Pseudomonadati</taxon>
        <taxon>Pseudomonadota</taxon>
        <taxon>Gammaproteobacteria</taxon>
        <taxon>Oceanospirillales</taxon>
        <taxon>Halomonadaceae</taxon>
        <taxon>Vreelandella</taxon>
    </lineage>
</organism>
<evidence type="ECO:0000256" key="5">
    <source>
        <dbReference type="ARBA" id="ARBA00022989"/>
    </source>
</evidence>
<evidence type="ECO:0000256" key="6">
    <source>
        <dbReference type="ARBA" id="ARBA00023136"/>
    </source>
</evidence>
<feature type="transmembrane region" description="Helical" evidence="8">
    <location>
        <begin position="102"/>
        <end position="130"/>
    </location>
</feature>
<feature type="transmembrane region" description="Helical" evidence="8">
    <location>
        <begin position="228"/>
        <end position="251"/>
    </location>
</feature>
<feature type="transmembrane region" description="Helical" evidence="8">
    <location>
        <begin position="377"/>
        <end position="403"/>
    </location>
</feature>
<dbReference type="InterPro" id="IPR004681">
    <property type="entry name" value="TRAP_DctM"/>
</dbReference>
<evidence type="ECO:0000313" key="10">
    <source>
        <dbReference type="EMBL" id="RCV88313.1"/>
    </source>
</evidence>
<feature type="transmembrane region" description="Helical" evidence="8">
    <location>
        <begin position="327"/>
        <end position="357"/>
    </location>
</feature>
<evidence type="ECO:0000256" key="2">
    <source>
        <dbReference type="ARBA" id="ARBA00022475"/>
    </source>
</evidence>
<keyword evidence="5 8" id="KW-1133">Transmembrane helix</keyword>
<dbReference type="AlphaFoldDB" id="A0A368TZE6"/>
<keyword evidence="3 7" id="KW-0997">Cell inner membrane</keyword>
<protein>
    <submittedName>
        <fullName evidence="10">C4-dicarboxylate ABC transporter</fullName>
    </submittedName>
</protein>
<evidence type="ECO:0000256" key="8">
    <source>
        <dbReference type="SAM" id="Phobius"/>
    </source>
</evidence>
<feature type="transmembrane region" description="Helical" evidence="8">
    <location>
        <begin position="150"/>
        <end position="174"/>
    </location>
</feature>
<dbReference type="RefSeq" id="WP_114487700.1">
    <property type="nucleotide sequence ID" value="NZ_CBCSHM010000038.1"/>
</dbReference>
<evidence type="ECO:0000256" key="7">
    <source>
        <dbReference type="RuleBase" id="RU369079"/>
    </source>
</evidence>
<feature type="transmembrane region" description="Helical" evidence="8">
    <location>
        <begin position="258"/>
        <end position="281"/>
    </location>
</feature>
<dbReference type="OrthoDB" id="9796052at2"/>
<accession>A0A368TZE6</accession>
<feature type="transmembrane region" description="Helical" evidence="8">
    <location>
        <begin position="181"/>
        <end position="202"/>
    </location>
</feature>
<proteinExistence type="predicted"/>
<dbReference type="PANTHER" id="PTHR33362">
    <property type="entry name" value="SIALIC ACID TRAP TRANSPORTER PERMEASE PROTEIN SIAT-RELATED"/>
    <property type="match status" value="1"/>
</dbReference>
<evidence type="ECO:0000259" key="9">
    <source>
        <dbReference type="Pfam" id="PF06808"/>
    </source>
</evidence>
<dbReference type="InterPro" id="IPR010656">
    <property type="entry name" value="DctM"/>
</dbReference>
<reference evidence="10 11" key="1">
    <citation type="submission" date="2018-07" db="EMBL/GenBank/DDBJ databases">
        <title>Halomonas rutogse sp. nov., isolated from Lake TangqianCo on Tibetan Plateau.</title>
        <authorList>
            <person name="Lu H."/>
            <person name="Xing P."/>
            <person name="Wu Q."/>
        </authorList>
    </citation>
    <scope>NUCLEOTIDE SEQUENCE [LARGE SCALE GENOMIC DNA]</scope>
    <source>
        <strain evidence="10 11">TQ8S</strain>
    </source>
</reference>
<keyword evidence="11" id="KW-1185">Reference proteome</keyword>
<sequence length="443" mass="47103">MVEHWIPLLMVALLFAGILSGYPVALVLGGVSTLFLVTSDLPLAFSNLMLTRIYANALNNWLYIAIPMFILMGLLLERTGLARNAFRVSERLLHRLPGHLSLTVLFVGGLLAATTGVVGASVVLLSVLALPRMLEAGYSARTSSGLISASGTLAILMPPSVMLIVLASLVAVPVGQLFRAALVPSGMLILLYGLYSLVTAWWRTRQEDTSVPIPKKQREGSSGPWRDALALAPFLVLIPLVLGAIITGVATPTEASGIGVLAVLLFAGLTGKAKLVSVLAAARETSIATAMIMLLVITATCFSLIFKGVGGDRLILATLGLMGAGDWNVILLILVMVFLLGFFLDWLEISLILMPIFAPLVSQLDLGNGLSGGALMVWFAVLFAINLQTSFLTPPFGISLFYLKGAMGDRVSTVDIYRGVVPFIAIQLLVLLLILLFPAVLLL</sequence>
<evidence type="ECO:0000313" key="11">
    <source>
        <dbReference type="Proteomes" id="UP000253204"/>
    </source>
</evidence>
<dbReference type="EMBL" id="QPIJ01000040">
    <property type="protein sequence ID" value="RCV88313.1"/>
    <property type="molecule type" value="Genomic_DNA"/>
</dbReference>
<feature type="transmembrane region" description="Helical" evidence="8">
    <location>
        <begin position="287"/>
        <end position="306"/>
    </location>
</feature>
<evidence type="ECO:0000256" key="4">
    <source>
        <dbReference type="ARBA" id="ARBA00022692"/>
    </source>
</evidence>
<keyword evidence="2" id="KW-1003">Cell membrane</keyword>
<dbReference type="GO" id="GO:0005886">
    <property type="term" value="C:plasma membrane"/>
    <property type="evidence" value="ECO:0007669"/>
    <property type="project" value="UniProtKB-SubCell"/>
</dbReference>
<dbReference type="Pfam" id="PF06808">
    <property type="entry name" value="DctM"/>
    <property type="match status" value="1"/>
</dbReference>